<accession>A0ABD2MU72</accession>
<dbReference type="PANTHER" id="PTHR13516:SF4">
    <property type="entry name" value="FI09323P"/>
    <property type="match status" value="1"/>
</dbReference>
<feature type="domain" description="DNA/RNA-binding protein Alba-like" evidence="4">
    <location>
        <begin position="30"/>
        <end position="93"/>
    </location>
</feature>
<evidence type="ECO:0000313" key="6">
    <source>
        <dbReference type="Proteomes" id="UP001516400"/>
    </source>
</evidence>
<dbReference type="EMBL" id="JABFTP020000021">
    <property type="protein sequence ID" value="KAL3270015.1"/>
    <property type="molecule type" value="Genomic_DNA"/>
</dbReference>
<evidence type="ECO:0000313" key="5">
    <source>
        <dbReference type="EMBL" id="KAL3270015.1"/>
    </source>
</evidence>
<dbReference type="InterPro" id="IPR051958">
    <property type="entry name" value="Alba-like_NAB"/>
</dbReference>
<sequence length="134" mass="15535">MENYVKGKNLEEPLDISKVPISNLPQDVLWMQIRGGTKMTNVLAHVMKQFENKTDIACLWTGFGPSVGKTISCAEIMKKEFKHELHQVTKICYRLVEEYWDPVLPELQQLVVKRKLPMIHIYLSNKPLDIRELG</sequence>
<protein>
    <recommendedName>
        <fullName evidence="4">DNA/RNA-binding protein Alba-like domain-containing protein</fullName>
    </recommendedName>
</protein>
<dbReference type="InterPro" id="IPR036882">
    <property type="entry name" value="Alba-like_dom_sf"/>
</dbReference>
<dbReference type="GO" id="GO:0005634">
    <property type="term" value="C:nucleus"/>
    <property type="evidence" value="ECO:0007669"/>
    <property type="project" value="UniProtKB-SubCell"/>
</dbReference>
<comment type="similarity">
    <text evidence="2">Belongs to the histone-like Alba family.</text>
</comment>
<dbReference type="SUPFAM" id="SSF82704">
    <property type="entry name" value="AlbA-like"/>
    <property type="match status" value="1"/>
</dbReference>
<organism evidence="5 6">
    <name type="scientific">Cryptolaemus montrouzieri</name>
    <dbReference type="NCBI Taxonomy" id="559131"/>
    <lineage>
        <taxon>Eukaryota</taxon>
        <taxon>Metazoa</taxon>
        <taxon>Ecdysozoa</taxon>
        <taxon>Arthropoda</taxon>
        <taxon>Hexapoda</taxon>
        <taxon>Insecta</taxon>
        <taxon>Pterygota</taxon>
        <taxon>Neoptera</taxon>
        <taxon>Endopterygota</taxon>
        <taxon>Coleoptera</taxon>
        <taxon>Polyphaga</taxon>
        <taxon>Cucujiformia</taxon>
        <taxon>Coccinelloidea</taxon>
        <taxon>Coccinellidae</taxon>
        <taxon>Scymninae</taxon>
        <taxon>Scymnini</taxon>
        <taxon>Cryptolaemus</taxon>
    </lineage>
</organism>
<evidence type="ECO:0000259" key="4">
    <source>
        <dbReference type="Pfam" id="PF01918"/>
    </source>
</evidence>
<evidence type="ECO:0000256" key="2">
    <source>
        <dbReference type="ARBA" id="ARBA00008018"/>
    </source>
</evidence>
<name>A0ABD2MU72_9CUCU</name>
<dbReference type="Gene3D" id="3.30.110.20">
    <property type="entry name" value="Alba-like domain"/>
    <property type="match status" value="1"/>
</dbReference>
<reference evidence="5 6" key="1">
    <citation type="journal article" date="2021" name="BMC Biol.">
        <title>Horizontally acquired antibacterial genes associated with adaptive radiation of ladybird beetles.</title>
        <authorList>
            <person name="Li H.S."/>
            <person name="Tang X.F."/>
            <person name="Huang Y.H."/>
            <person name="Xu Z.Y."/>
            <person name="Chen M.L."/>
            <person name="Du X.Y."/>
            <person name="Qiu B.Y."/>
            <person name="Chen P.T."/>
            <person name="Zhang W."/>
            <person name="Slipinski A."/>
            <person name="Escalona H.E."/>
            <person name="Waterhouse R.M."/>
            <person name="Zwick A."/>
            <person name="Pang H."/>
        </authorList>
    </citation>
    <scope>NUCLEOTIDE SEQUENCE [LARGE SCALE GENOMIC DNA]</scope>
    <source>
        <strain evidence="5">SYSU2018</strain>
    </source>
</reference>
<gene>
    <name evidence="5" type="ORF">HHI36_009072</name>
</gene>
<dbReference type="PANTHER" id="PTHR13516">
    <property type="entry name" value="RIBONUCLEASE P SUBUNIT P25"/>
    <property type="match status" value="1"/>
</dbReference>
<dbReference type="Proteomes" id="UP001516400">
    <property type="component" value="Unassembled WGS sequence"/>
</dbReference>
<dbReference type="Pfam" id="PF01918">
    <property type="entry name" value="Alba"/>
    <property type="match status" value="1"/>
</dbReference>
<keyword evidence="6" id="KW-1185">Reference proteome</keyword>
<evidence type="ECO:0000256" key="3">
    <source>
        <dbReference type="ARBA" id="ARBA00023242"/>
    </source>
</evidence>
<comment type="subcellular location">
    <subcellularLocation>
        <location evidence="1">Nucleus</location>
    </subcellularLocation>
</comment>
<dbReference type="AlphaFoldDB" id="A0ABD2MU72"/>
<evidence type="ECO:0000256" key="1">
    <source>
        <dbReference type="ARBA" id="ARBA00004123"/>
    </source>
</evidence>
<comment type="caution">
    <text evidence="5">The sequence shown here is derived from an EMBL/GenBank/DDBJ whole genome shotgun (WGS) entry which is preliminary data.</text>
</comment>
<keyword evidence="3" id="KW-0539">Nucleus</keyword>
<dbReference type="InterPro" id="IPR002775">
    <property type="entry name" value="DNA/RNA-bd_Alba-like"/>
</dbReference>
<proteinExistence type="inferred from homology"/>